<dbReference type="Proteomes" id="UP001057402">
    <property type="component" value="Chromosome 4"/>
</dbReference>
<comment type="caution">
    <text evidence="1">The sequence shown here is derived from an EMBL/GenBank/DDBJ whole genome shotgun (WGS) entry which is preliminary data.</text>
</comment>
<reference evidence="2" key="1">
    <citation type="journal article" date="2023" name="Front. Plant Sci.">
        <title>Chromosomal-level genome assembly of Melastoma candidum provides insights into trichome evolution.</title>
        <authorList>
            <person name="Zhong Y."/>
            <person name="Wu W."/>
            <person name="Sun C."/>
            <person name="Zou P."/>
            <person name="Liu Y."/>
            <person name="Dai S."/>
            <person name="Zhou R."/>
        </authorList>
    </citation>
    <scope>NUCLEOTIDE SEQUENCE [LARGE SCALE GENOMIC DNA]</scope>
</reference>
<name>A0ACB9RIU2_9MYRT</name>
<dbReference type="EMBL" id="CM042883">
    <property type="protein sequence ID" value="KAI4378972.1"/>
    <property type="molecule type" value="Genomic_DNA"/>
</dbReference>
<sequence>MAAGYDIGGCLQERQGSSRVSKSGAETDPLSALPREAIELILCYLPLDEVVRTSVLSKQWRHVWKTIPDIIFDHMCFPIVGKEHNTWDNKLNLSEAVHPVLENHTGIIQKVVISHPNLTFVHPGIDQWVIRLSRCPLKEFSLILWSSPDCRYKMHPSLLELRGWKSLELCSCSLDHFPLNFGDVFKCLRTLRLLSTPMQQERFENLVKSCPLLEILSYSHRESYFPTLKIEAPRLFQFIFDGVFDSLCVVVLDTGTSCPDILPFAFPNLTSLGVETDPTWRRELESLFCMLMSFSHLTSLFLWFRESTAPEDDVENPNSFQEDRRGCLHLPEIRVPNVSLVQLVDFISSKGQCPAEETYAGCSLLCRSRPRRNGCTESRVGERIPNAFTDTSMVRRCQYIHVTSWNRLRSRKSSQAWMHSTLSTEASRSEVTEITTRELRNTFSKTSQKSIW</sequence>
<gene>
    <name evidence="1" type="ORF">MLD38_016385</name>
</gene>
<protein>
    <submittedName>
        <fullName evidence="1">Uncharacterized protein</fullName>
    </submittedName>
</protein>
<keyword evidence="2" id="KW-1185">Reference proteome</keyword>
<accession>A0ACB9RIU2</accession>
<evidence type="ECO:0000313" key="2">
    <source>
        <dbReference type="Proteomes" id="UP001057402"/>
    </source>
</evidence>
<proteinExistence type="predicted"/>
<organism evidence="1 2">
    <name type="scientific">Melastoma candidum</name>
    <dbReference type="NCBI Taxonomy" id="119954"/>
    <lineage>
        <taxon>Eukaryota</taxon>
        <taxon>Viridiplantae</taxon>
        <taxon>Streptophyta</taxon>
        <taxon>Embryophyta</taxon>
        <taxon>Tracheophyta</taxon>
        <taxon>Spermatophyta</taxon>
        <taxon>Magnoliopsida</taxon>
        <taxon>eudicotyledons</taxon>
        <taxon>Gunneridae</taxon>
        <taxon>Pentapetalae</taxon>
        <taxon>rosids</taxon>
        <taxon>malvids</taxon>
        <taxon>Myrtales</taxon>
        <taxon>Melastomataceae</taxon>
        <taxon>Melastomatoideae</taxon>
        <taxon>Melastomateae</taxon>
        <taxon>Melastoma</taxon>
    </lineage>
</organism>
<evidence type="ECO:0000313" key="1">
    <source>
        <dbReference type="EMBL" id="KAI4378972.1"/>
    </source>
</evidence>